<dbReference type="InParanoid" id="A0A194XRI0"/>
<dbReference type="EMBL" id="KQ947406">
    <property type="protein sequence ID" value="KUJ22798.1"/>
    <property type="molecule type" value="Genomic_DNA"/>
</dbReference>
<dbReference type="AlphaFoldDB" id="A0A194XRI0"/>
<feature type="domain" description="BTB" evidence="1">
    <location>
        <begin position="49"/>
        <end position="120"/>
    </location>
</feature>
<dbReference type="OrthoDB" id="194443at2759"/>
<protein>
    <recommendedName>
        <fullName evidence="1">BTB domain-containing protein</fullName>
    </recommendedName>
</protein>
<evidence type="ECO:0000259" key="1">
    <source>
        <dbReference type="PROSITE" id="PS50097"/>
    </source>
</evidence>
<reference evidence="2 3" key="1">
    <citation type="submission" date="2015-10" db="EMBL/GenBank/DDBJ databases">
        <title>Full genome of DAOMC 229536 Phialocephala scopiformis, a fungal endophyte of spruce producing the potent anti-insectan compound rugulosin.</title>
        <authorList>
            <consortium name="DOE Joint Genome Institute"/>
            <person name="Walker A.K."/>
            <person name="Frasz S.L."/>
            <person name="Seifert K.A."/>
            <person name="Miller J.D."/>
            <person name="Mondo S.J."/>
            <person name="Labutti K."/>
            <person name="Lipzen A."/>
            <person name="Dockter R."/>
            <person name="Kennedy M."/>
            <person name="Grigoriev I.V."/>
            <person name="Spatafora J.W."/>
        </authorList>
    </citation>
    <scope>NUCLEOTIDE SEQUENCE [LARGE SCALE GENOMIC DNA]</scope>
    <source>
        <strain evidence="2 3">CBS 120377</strain>
    </source>
</reference>
<dbReference type="GeneID" id="28831318"/>
<dbReference type="RefSeq" id="XP_018077153.1">
    <property type="nucleotide sequence ID" value="XM_018221592.1"/>
</dbReference>
<evidence type="ECO:0000313" key="3">
    <source>
        <dbReference type="Proteomes" id="UP000070700"/>
    </source>
</evidence>
<proteinExistence type="predicted"/>
<dbReference type="Pfam" id="PF00651">
    <property type="entry name" value="BTB"/>
    <property type="match status" value="1"/>
</dbReference>
<dbReference type="Gene3D" id="3.30.710.10">
    <property type="entry name" value="Potassium Channel Kv1.1, Chain A"/>
    <property type="match status" value="1"/>
</dbReference>
<dbReference type="CDD" id="cd18186">
    <property type="entry name" value="BTB_POZ_ZBTB_KLHL-like"/>
    <property type="match status" value="1"/>
</dbReference>
<organism evidence="2 3">
    <name type="scientific">Mollisia scopiformis</name>
    <name type="common">Conifer needle endophyte fungus</name>
    <name type="synonym">Phialocephala scopiformis</name>
    <dbReference type="NCBI Taxonomy" id="149040"/>
    <lineage>
        <taxon>Eukaryota</taxon>
        <taxon>Fungi</taxon>
        <taxon>Dikarya</taxon>
        <taxon>Ascomycota</taxon>
        <taxon>Pezizomycotina</taxon>
        <taxon>Leotiomycetes</taxon>
        <taxon>Helotiales</taxon>
        <taxon>Mollisiaceae</taxon>
        <taxon>Mollisia</taxon>
    </lineage>
</organism>
<keyword evidence="3" id="KW-1185">Reference proteome</keyword>
<sequence>MSSSNNIVEGDWQSRLGILTHAPQHSAISPFRFDVIRGEYPPQLENPTKLVKLVAKDGDLEEDFIVHKYFACHYSPVLRAAFNSDFLEGQTQTYTIIDATPHAVKILVEWLYTQLINTAPIEDDAVHVQQRHLLVQLWVLGDRFLIPKLQNLAIHALNRLIMAIGLRPGLSVEYTWAHAPVGSPLRLFFLHAHAVIGEFDWYQQNLDSVPKEFLAELLEIIGDNQGCLEELLPNHHMTRYEVREIIEQ</sequence>
<evidence type="ECO:0000313" key="2">
    <source>
        <dbReference type="EMBL" id="KUJ22798.1"/>
    </source>
</evidence>
<dbReference type="PANTHER" id="PTHR47843">
    <property type="entry name" value="BTB DOMAIN-CONTAINING PROTEIN-RELATED"/>
    <property type="match status" value="1"/>
</dbReference>
<dbReference type="InterPro" id="IPR011333">
    <property type="entry name" value="SKP1/BTB/POZ_sf"/>
</dbReference>
<dbReference type="SUPFAM" id="SSF54695">
    <property type="entry name" value="POZ domain"/>
    <property type="match status" value="1"/>
</dbReference>
<dbReference type="PANTHER" id="PTHR47843:SF2">
    <property type="entry name" value="BTB DOMAIN-CONTAINING PROTEIN"/>
    <property type="match status" value="1"/>
</dbReference>
<name>A0A194XRI0_MOLSC</name>
<dbReference type="PROSITE" id="PS50097">
    <property type="entry name" value="BTB"/>
    <property type="match status" value="1"/>
</dbReference>
<dbReference type="Proteomes" id="UP000070700">
    <property type="component" value="Unassembled WGS sequence"/>
</dbReference>
<gene>
    <name evidence="2" type="ORF">LY89DRAFT_763280</name>
</gene>
<accession>A0A194XRI0</accession>
<dbReference type="InterPro" id="IPR000210">
    <property type="entry name" value="BTB/POZ_dom"/>
</dbReference>
<dbReference type="KEGG" id="psco:LY89DRAFT_763280"/>